<organism evidence="2 3">
    <name type="scientific">Lactuca sativa</name>
    <name type="common">Garden lettuce</name>
    <dbReference type="NCBI Taxonomy" id="4236"/>
    <lineage>
        <taxon>Eukaryota</taxon>
        <taxon>Viridiplantae</taxon>
        <taxon>Streptophyta</taxon>
        <taxon>Embryophyta</taxon>
        <taxon>Tracheophyta</taxon>
        <taxon>Spermatophyta</taxon>
        <taxon>Magnoliopsida</taxon>
        <taxon>eudicotyledons</taxon>
        <taxon>Gunneridae</taxon>
        <taxon>Pentapetalae</taxon>
        <taxon>asterids</taxon>
        <taxon>campanulids</taxon>
        <taxon>Asterales</taxon>
        <taxon>Asteraceae</taxon>
        <taxon>Cichorioideae</taxon>
        <taxon>Cichorieae</taxon>
        <taxon>Lactucinae</taxon>
        <taxon>Lactuca</taxon>
    </lineage>
</organism>
<evidence type="ECO:0000256" key="1">
    <source>
        <dbReference type="SAM" id="MobiDB-lite"/>
    </source>
</evidence>
<dbReference type="AlphaFoldDB" id="A0A9R1XBY0"/>
<protein>
    <submittedName>
        <fullName evidence="2">Uncharacterized protein</fullName>
    </submittedName>
</protein>
<name>A0A9R1XBY0_LACSA</name>
<dbReference type="EMBL" id="NBSK02000005">
    <property type="protein sequence ID" value="KAJ0206694.1"/>
    <property type="molecule type" value="Genomic_DNA"/>
</dbReference>
<dbReference type="Proteomes" id="UP000235145">
    <property type="component" value="Unassembled WGS sequence"/>
</dbReference>
<reference evidence="2 3" key="1">
    <citation type="journal article" date="2017" name="Nat. Commun.">
        <title>Genome assembly with in vitro proximity ligation data and whole-genome triplication in lettuce.</title>
        <authorList>
            <person name="Reyes-Chin-Wo S."/>
            <person name="Wang Z."/>
            <person name="Yang X."/>
            <person name="Kozik A."/>
            <person name="Arikit S."/>
            <person name="Song C."/>
            <person name="Xia L."/>
            <person name="Froenicke L."/>
            <person name="Lavelle D.O."/>
            <person name="Truco M.J."/>
            <person name="Xia R."/>
            <person name="Zhu S."/>
            <person name="Xu C."/>
            <person name="Xu H."/>
            <person name="Xu X."/>
            <person name="Cox K."/>
            <person name="Korf I."/>
            <person name="Meyers B.C."/>
            <person name="Michelmore R.W."/>
        </authorList>
    </citation>
    <scope>NUCLEOTIDE SEQUENCE [LARGE SCALE GENOMIC DNA]</scope>
    <source>
        <strain evidence="3">cv. Salinas</strain>
        <tissue evidence="2">Seedlings</tissue>
    </source>
</reference>
<sequence>MSELSKRYKVCHEKSLDENAQKTKVKRASVLSDTSGVNVDNMYDYSPNNQLKKYGKRKAPHTSQTQTVPPFFKRGMHDPSQPSIKATLQSKERWHDTDLALTIKRENTHVPFY</sequence>
<feature type="region of interest" description="Disordered" evidence="1">
    <location>
        <begin position="53"/>
        <end position="87"/>
    </location>
</feature>
<gene>
    <name evidence="2" type="ORF">LSAT_V11C500275460</name>
</gene>
<evidence type="ECO:0000313" key="2">
    <source>
        <dbReference type="EMBL" id="KAJ0206694.1"/>
    </source>
</evidence>
<keyword evidence="3" id="KW-1185">Reference proteome</keyword>
<comment type="caution">
    <text evidence="2">The sequence shown here is derived from an EMBL/GenBank/DDBJ whole genome shotgun (WGS) entry which is preliminary data.</text>
</comment>
<proteinExistence type="predicted"/>
<evidence type="ECO:0000313" key="3">
    <source>
        <dbReference type="Proteomes" id="UP000235145"/>
    </source>
</evidence>
<accession>A0A9R1XBY0</accession>